<proteinExistence type="inferred from homology"/>
<keyword evidence="6 9" id="KW-1133">Transmembrane helix</keyword>
<evidence type="ECO:0000256" key="2">
    <source>
        <dbReference type="ARBA" id="ARBA00022448"/>
    </source>
</evidence>
<evidence type="ECO:0000256" key="4">
    <source>
        <dbReference type="ARBA" id="ARBA00022692"/>
    </source>
</evidence>
<evidence type="ECO:0000313" key="12">
    <source>
        <dbReference type="Proteomes" id="UP000214588"/>
    </source>
</evidence>
<dbReference type="Pfam" id="PF02416">
    <property type="entry name" value="TatA_B_E"/>
    <property type="match status" value="1"/>
</dbReference>
<dbReference type="HAMAP" id="MF_00236">
    <property type="entry name" value="TatA_E"/>
    <property type="match status" value="1"/>
</dbReference>
<comment type="subcellular location">
    <subcellularLocation>
        <location evidence="1 9">Cell membrane</location>
        <topology evidence="1 9">Single-pass membrane protein</topology>
    </subcellularLocation>
</comment>
<comment type="subunit">
    <text evidence="9">Forms a complex with TatC.</text>
</comment>
<dbReference type="NCBIfam" id="TIGR01411">
    <property type="entry name" value="tatAE"/>
    <property type="match status" value="1"/>
</dbReference>
<dbReference type="GO" id="GO:0033281">
    <property type="term" value="C:TAT protein transport complex"/>
    <property type="evidence" value="ECO:0007669"/>
    <property type="project" value="UniProtKB-UniRule"/>
</dbReference>
<evidence type="ECO:0000256" key="10">
    <source>
        <dbReference type="SAM" id="MobiDB-lite"/>
    </source>
</evidence>
<dbReference type="PRINTS" id="PR01506">
    <property type="entry name" value="TATBPROTEIN"/>
</dbReference>
<dbReference type="EMBL" id="NIQC01000010">
    <property type="protein sequence ID" value="OWZ83955.1"/>
    <property type="molecule type" value="Genomic_DNA"/>
</dbReference>
<reference evidence="11 12" key="1">
    <citation type="submission" date="2017-06" db="EMBL/GenBank/DDBJ databases">
        <title>Draft Genome Sequence of Natranaerobius trueperi halophilic, alkalithermophilic bacteria from soda lakes.</title>
        <authorList>
            <person name="Zhao B."/>
        </authorList>
    </citation>
    <scope>NUCLEOTIDE SEQUENCE [LARGE SCALE GENOMIC DNA]</scope>
    <source>
        <strain evidence="11 12">DSM 18760</strain>
    </source>
</reference>
<dbReference type="GO" id="GO:0008320">
    <property type="term" value="F:protein transmembrane transporter activity"/>
    <property type="evidence" value="ECO:0007669"/>
    <property type="project" value="UniProtKB-UniRule"/>
</dbReference>
<evidence type="ECO:0000256" key="7">
    <source>
        <dbReference type="ARBA" id="ARBA00023010"/>
    </source>
</evidence>
<accession>A0A226BYE9</accession>
<comment type="caution">
    <text evidence="11">The sequence shown here is derived from an EMBL/GenBank/DDBJ whole genome shotgun (WGS) entry which is preliminary data.</text>
</comment>
<organism evidence="11 12">
    <name type="scientific">Natranaerobius trueperi</name>
    <dbReference type="NCBI Taxonomy" id="759412"/>
    <lineage>
        <taxon>Bacteria</taxon>
        <taxon>Bacillati</taxon>
        <taxon>Bacillota</taxon>
        <taxon>Clostridia</taxon>
        <taxon>Natranaerobiales</taxon>
        <taxon>Natranaerobiaceae</taxon>
        <taxon>Natranaerobius</taxon>
    </lineage>
</organism>
<keyword evidence="5 9" id="KW-0653">Protein transport</keyword>
<dbReference type="InterPro" id="IPR006312">
    <property type="entry name" value="TatA/E"/>
</dbReference>
<protein>
    <recommendedName>
        <fullName evidence="9">Sec-independent protein translocase protein TatA</fullName>
    </recommendedName>
</protein>
<dbReference type="GO" id="GO:0043953">
    <property type="term" value="P:protein transport by the Tat complex"/>
    <property type="evidence" value="ECO:0007669"/>
    <property type="project" value="UniProtKB-UniRule"/>
</dbReference>
<keyword evidence="12" id="KW-1185">Reference proteome</keyword>
<evidence type="ECO:0000256" key="1">
    <source>
        <dbReference type="ARBA" id="ARBA00004162"/>
    </source>
</evidence>
<dbReference type="OrthoDB" id="9800908at2"/>
<evidence type="ECO:0000256" key="9">
    <source>
        <dbReference type="HAMAP-Rule" id="MF_00236"/>
    </source>
</evidence>
<evidence type="ECO:0000256" key="6">
    <source>
        <dbReference type="ARBA" id="ARBA00022989"/>
    </source>
</evidence>
<sequence length="74" mass="8079">MFGGKFGMGELIIVLIIALVIFGPRKLPELGKALGKGLKEFRVATKEIQESVEEVDNEVRNATDGKEETDSTKS</sequence>
<keyword evidence="2 9" id="KW-0813">Transport</keyword>
<comment type="function">
    <text evidence="9">Part of the twin-arginine translocation (Tat) system that transports large folded proteins containing a characteristic twin-arginine motif in their signal peptide across membranes. TatA could form the protein-conducting channel of the Tat system.</text>
</comment>
<keyword evidence="7 9" id="KW-0811">Translocation</keyword>
<evidence type="ECO:0000256" key="5">
    <source>
        <dbReference type="ARBA" id="ARBA00022927"/>
    </source>
</evidence>
<feature type="transmembrane region" description="Helical" evidence="9">
    <location>
        <begin position="6"/>
        <end position="23"/>
    </location>
</feature>
<dbReference type="PANTHER" id="PTHR42982:SF1">
    <property type="entry name" value="SEC-INDEPENDENT PROTEIN TRANSLOCASE PROTEIN TATA"/>
    <property type="match status" value="1"/>
</dbReference>
<feature type="compositionally biased region" description="Basic and acidic residues" evidence="10">
    <location>
        <begin position="57"/>
        <end position="74"/>
    </location>
</feature>
<dbReference type="Gene3D" id="1.20.5.3310">
    <property type="match status" value="1"/>
</dbReference>
<keyword evidence="8 9" id="KW-0472">Membrane</keyword>
<dbReference type="PANTHER" id="PTHR42982">
    <property type="entry name" value="SEC-INDEPENDENT PROTEIN TRANSLOCASE PROTEIN TATA"/>
    <property type="match status" value="1"/>
</dbReference>
<dbReference type="RefSeq" id="WP_089023415.1">
    <property type="nucleotide sequence ID" value="NZ_NIQC01000010.1"/>
</dbReference>
<gene>
    <name evidence="9" type="primary">tatA</name>
    <name evidence="11" type="ORF">CDO51_06105</name>
</gene>
<evidence type="ECO:0000313" key="11">
    <source>
        <dbReference type="EMBL" id="OWZ83955.1"/>
    </source>
</evidence>
<dbReference type="NCBIfam" id="NF011430">
    <property type="entry name" value="PRK14861.1"/>
    <property type="match status" value="1"/>
</dbReference>
<feature type="region of interest" description="Disordered" evidence="10">
    <location>
        <begin position="53"/>
        <end position="74"/>
    </location>
</feature>
<dbReference type="InterPro" id="IPR003369">
    <property type="entry name" value="TatA/B/E"/>
</dbReference>
<comment type="similarity">
    <text evidence="9">Belongs to the TatA/E family.</text>
</comment>
<evidence type="ECO:0000256" key="8">
    <source>
        <dbReference type="ARBA" id="ARBA00023136"/>
    </source>
</evidence>
<dbReference type="Proteomes" id="UP000214588">
    <property type="component" value="Unassembled WGS sequence"/>
</dbReference>
<keyword evidence="3 9" id="KW-1003">Cell membrane</keyword>
<keyword evidence="4 9" id="KW-0812">Transmembrane</keyword>
<dbReference type="AlphaFoldDB" id="A0A226BYE9"/>
<name>A0A226BYE9_9FIRM</name>
<evidence type="ECO:0000256" key="3">
    <source>
        <dbReference type="ARBA" id="ARBA00022475"/>
    </source>
</evidence>